<sequence length="73" mass="8437">MKEENKGPESIFRTMAKALVGDVEVWGSKNGIMRKRKGRVEEESKKSRGRGKEELKKSRGRVEEELKNKMRTS</sequence>
<name>A0A813SJX6_9BILA</name>
<reference evidence="2" key="1">
    <citation type="submission" date="2021-02" db="EMBL/GenBank/DDBJ databases">
        <authorList>
            <person name="Nowell W R."/>
        </authorList>
    </citation>
    <scope>NUCLEOTIDE SEQUENCE</scope>
    <source>
        <strain evidence="2">Ploen Becks lab</strain>
    </source>
</reference>
<evidence type="ECO:0000313" key="2">
    <source>
        <dbReference type="EMBL" id="CAF0796166.1"/>
    </source>
</evidence>
<evidence type="ECO:0000256" key="1">
    <source>
        <dbReference type="SAM" id="MobiDB-lite"/>
    </source>
</evidence>
<comment type="caution">
    <text evidence="2">The sequence shown here is derived from an EMBL/GenBank/DDBJ whole genome shotgun (WGS) entry which is preliminary data.</text>
</comment>
<protein>
    <submittedName>
        <fullName evidence="2">Uncharacterized protein</fullName>
    </submittedName>
</protein>
<accession>A0A813SJX6</accession>
<dbReference type="AlphaFoldDB" id="A0A813SJX6"/>
<organism evidence="2 3">
    <name type="scientific">Brachionus calyciflorus</name>
    <dbReference type="NCBI Taxonomy" id="104777"/>
    <lineage>
        <taxon>Eukaryota</taxon>
        <taxon>Metazoa</taxon>
        <taxon>Spiralia</taxon>
        <taxon>Gnathifera</taxon>
        <taxon>Rotifera</taxon>
        <taxon>Eurotatoria</taxon>
        <taxon>Monogononta</taxon>
        <taxon>Pseudotrocha</taxon>
        <taxon>Ploima</taxon>
        <taxon>Brachionidae</taxon>
        <taxon>Brachionus</taxon>
    </lineage>
</organism>
<keyword evidence="3" id="KW-1185">Reference proteome</keyword>
<feature type="region of interest" description="Disordered" evidence="1">
    <location>
        <begin position="30"/>
        <end position="73"/>
    </location>
</feature>
<evidence type="ECO:0000313" key="3">
    <source>
        <dbReference type="Proteomes" id="UP000663879"/>
    </source>
</evidence>
<proteinExistence type="predicted"/>
<gene>
    <name evidence="2" type="ORF">OXX778_LOCUS6223</name>
</gene>
<dbReference type="EMBL" id="CAJNOC010000723">
    <property type="protein sequence ID" value="CAF0796166.1"/>
    <property type="molecule type" value="Genomic_DNA"/>
</dbReference>
<dbReference type="Proteomes" id="UP000663879">
    <property type="component" value="Unassembled WGS sequence"/>
</dbReference>
<feature type="compositionally biased region" description="Basic and acidic residues" evidence="1">
    <location>
        <begin position="39"/>
        <end position="73"/>
    </location>
</feature>